<comment type="cofactor">
    <cofactor evidence="1">
        <name>Zn(2+)</name>
        <dbReference type="ChEBI" id="CHEBI:29105"/>
    </cofactor>
</comment>
<evidence type="ECO:0000256" key="7">
    <source>
        <dbReference type="ARBA" id="ARBA00044745"/>
    </source>
</evidence>
<dbReference type="GO" id="GO:0016832">
    <property type="term" value="F:aldehyde-lyase activity"/>
    <property type="evidence" value="ECO:0007669"/>
    <property type="project" value="InterPro"/>
</dbReference>
<protein>
    <recommendedName>
        <fullName evidence="9">3-oxo-tetronate 4-phosphate decarboxylase</fullName>
        <ecNumber evidence="8">4.1.1.104</ecNumber>
    </recommendedName>
</protein>
<dbReference type="STRING" id="655353.SAMN04488056_10626"/>
<dbReference type="OrthoDB" id="5500703at2"/>
<evidence type="ECO:0000313" key="14">
    <source>
        <dbReference type="Proteomes" id="UP000199236"/>
    </source>
</evidence>
<comment type="similarity">
    <text evidence="2">Belongs to the aldolase class II family. AraD/FucA subfamily.</text>
</comment>
<dbReference type="PANTHER" id="PTHR22789">
    <property type="entry name" value="FUCULOSE PHOSPHATE ALDOLASE"/>
    <property type="match status" value="1"/>
</dbReference>
<dbReference type="SUPFAM" id="SSF53639">
    <property type="entry name" value="AraD/HMP-PK domain-like"/>
    <property type="match status" value="1"/>
</dbReference>
<dbReference type="PANTHER" id="PTHR22789:SF0">
    <property type="entry name" value="3-OXO-TETRONATE 4-PHOSPHATE DECARBOXYLASE-RELATED"/>
    <property type="match status" value="1"/>
</dbReference>
<sequence>MTNQDTITQMCSLCASLYDRGYAVGGAGNVSVRTESGGFIVTPTGSSLGRLDPDKLAEFDKNGTLISDYRPSKEFAFHKGLYEVRPDIGAVVHLHSTYLTALSCLENLDRDNALRAFTPYYVMRVGYLPVVPYYRPGASEIARDLESLARKHPVNAFLLASHGVVVLGKTIEEAVGNAEELEETAKLFFLLDGKPLHYLNEAEVAELRQ</sequence>
<evidence type="ECO:0000313" key="13">
    <source>
        <dbReference type="EMBL" id="SFO43232.1"/>
    </source>
</evidence>
<dbReference type="NCBIfam" id="NF006000">
    <property type="entry name" value="PRK08130.1"/>
    <property type="match status" value="1"/>
</dbReference>
<evidence type="ECO:0000256" key="5">
    <source>
        <dbReference type="ARBA" id="ARBA00023239"/>
    </source>
</evidence>
<accession>A0A1I5H4P8</accession>
<dbReference type="GO" id="GO:0046872">
    <property type="term" value="F:metal ion binding"/>
    <property type="evidence" value="ECO:0007669"/>
    <property type="project" value="UniProtKB-KW"/>
</dbReference>
<dbReference type="AlphaFoldDB" id="A0A1I5H4P8"/>
<organism evidence="13 14">
    <name type="scientific">Cohaesibacter marisflavi</name>
    <dbReference type="NCBI Taxonomy" id="655353"/>
    <lineage>
        <taxon>Bacteria</taxon>
        <taxon>Pseudomonadati</taxon>
        <taxon>Pseudomonadota</taxon>
        <taxon>Alphaproteobacteria</taxon>
        <taxon>Hyphomicrobiales</taxon>
        <taxon>Cohaesibacteraceae</taxon>
    </lineage>
</organism>
<dbReference type="GO" id="GO:0019323">
    <property type="term" value="P:pentose catabolic process"/>
    <property type="evidence" value="ECO:0007669"/>
    <property type="project" value="InterPro"/>
</dbReference>
<dbReference type="InterPro" id="IPR001303">
    <property type="entry name" value="Aldolase_II/adducin_N"/>
</dbReference>
<dbReference type="RefSeq" id="WP_090072773.1">
    <property type="nucleotide sequence ID" value="NZ_FOVR01000006.1"/>
</dbReference>
<keyword evidence="5" id="KW-0456">Lyase</keyword>
<dbReference type="GO" id="GO:0005829">
    <property type="term" value="C:cytosol"/>
    <property type="evidence" value="ECO:0007669"/>
    <property type="project" value="TreeGrafter"/>
</dbReference>
<gene>
    <name evidence="13" type="ORF">SAMN04488056_10626</name>
</gene>
<evidence type="ECO:0000256" key="11">
    <source>
        <dbReference type="ARBA" id="ARBA00048603"/>
    </source>
</evidence>
<keyword evidence="6" id="KW-0119">Carbohydrate metabolism</keyword>
<dbReference type="FunFam" id="3.40.225.10:FF:000008">
    <property type="entry name" value="Sugar aldolase"/>
    <property type="match status" value="1"/>
</dbReference>
<proteinExistence type="inferred from homology"/>
<dbReference type="EC" id="4.1.1.104" evidence="8"/>
<reference evidence="13 14" key="1">
    <citation type="submission" date="2016-10" db="EMBL/GenBank/DDBJ databases">
        <authorList>
            <person name="de Groot N.N."/>
        </authorList>
    </citation>
    <scope>NUCLEOTIDE SEQUENCE [LARGE SCALE GENOMIC DNA]</scope>
    <source>
        <strain evidence="13 14">CGMCC 1.9157</strain>
    </source>
</reference>
<dbReference type="Gene3D" id="3.40.225.10">
    <property type="entry name" value="Class II aldolase/adducin N-terminal domain"/>
    <property type="match status" value="1"/>
</dbReference>
<evidence type="ECO:0000256" key="3">
    <source>
        <dbReference type="ARBA" id="ARBA00022723"/>
    </source>
</evidence>
<dbReference type="InterPro" id="IPR050197">
    <property type="entry name" value="Aldolase_class_II_sugar_metab"/>
</dbReference>
<keyword evidence="4" id="KW-0862">Zinc</keyword>
<evidence type="ECO:0000256" key="8">
    <source>
        <dbReference type="ARBA" id="ARBA00044772"/>
    </source>
</evidence>
<evidence type="ECO:0000259" key="12">
    <source>
        <dbReference type="SMART" id="SM01007"/>
    </source>
</evidence>
<keyword evidence="3" id="KW-0479">Metal-binding</keyword>
<evidence type="ECO:0000256" key="2">
    <source>
        <dbReference type="ARBA" id="ARBA00010037"/>
    </source>
</evidence>
<dbReference type="Pfam" id="PF00596">
    <property type="entry name" value="Aldolase_II"/>
    <property type="match status" value="1"/>
</dbReference>
<evidence type="ECO:0000256" key="9">
    <source>
        <dbReference type="ARBA" id="ARBA00044803"/>
    </source>
</evidence>
<evidence type="ECO:0000256" key="10">
    <source>
        <dbReference type="ARBA" id="ARBA00047520"/>
    </source>
</evidence>
<dbReference type="InterPro" id="IPR036409">
    <property type="entry name" value="Aldolase_II/adducin_N_sf"/>
</dbReference>
<dbReference type="SMART" id="SM01007">
    <property type="entry name" value="Aldolase_II"/>
    <property type="match status" value="1"/>
</dbReference>
<evidence type="ECO:0000256" key="6">
    <source>
        <dbReference type="ARBA" id="ARBA00023277"/>
    </source>
</evidence>
<evidence type="ECO:0000256" key="1">
    <source>
        <dbReference type="ARBA" id="ARBA00001947"/>
    </source>
</evidence>
<dbReference type="Proteomes" id="UP000199236">
    <property type="component" value="Unassembled WGS sequence"/>
</dbReference>
<dbReference type="NCBIfam" id="NF043034">
    <property type="entry name" value="OxoTetrPhDc"/>
    <property type="match status" value="1"/>
</dbReference>
<comment type="catalytic activity">
    <reaction evidence="11">
        <text>3-dehydro-4-O-phospho-L-erythronate + H(+) = dihydroxyacetone phosphate + CO2</text>
        <dbReference type="Rhea" id="RHEA:52404"/>
        <dbReference type="ChEBI" id="CHEBI:15378"/>
        <dbReference type="ChEBI" id="CHEBI:16526"/>
        <dbReference type="ChEBI" id="CHEBI:57642"/>
        <dbReference type="ChEBI" id="CHEBI:136592"/>
        <dbReference type="EC" id="4.1.1.104"/>
    </reaction>
</comment>
<feature type="domain" description="Class II aldolase/adducin N-terminal" evidence="12">
    <location>
        <begin position="8"/>
        <end position="189"/>
    </location>
</feature>
<keyword evidence="14" id="KW-1185">Reference proteome</keyword>
<name>A0A1I5H4P8_9HYPH</name>
<dbReference type="InterPro" id="IPR050013">
    <property type="entry name" value="OtnC"/>
</dbReference>
<evidence type="ECO:0000256" key="4">
    <source>
        <dbReference type="ARBA" id="ARBA00022833"/>
    </source>
</evidence>
<comment type="function">
    <text evidence="7">Catalyzes the decarboxylation of 3-oxo-tetronate 4-phosphate to dihydroxyacetone phosphate (DHAP) and CO(2).</text>
</comment>
<comment type="catalytic activity">
    <reaction evidence="10">
        <text>3-dehydro-4-O-phospho-D-erythronate + H(+) = dihydroxyacetone phosphate + CO2</text>
        <dbReference type="Rhea" id="RHEA:52416"/>
        <dbReference type="ChEBI" id="CHEBI:15378"/>
        <dbReference type="ChEBI" id="CHEBI:16526"/>
        <dbReference type="ChEBI" id="CHEBI:57642"/>
        <dbReference type="ChEBI" id="CHEBI:136593"/>
        <dbReference type="EC" id="4.1.1.104"/>
    </reaction>
</comment>
<dbReference type="EMBL" id="FOVR01000006">
    <property type="protein sequence ID" value="SFO43232.1"/>
    <property type="molecule type" value="Genomic_DNA"/>
</dbReference>